<comment type="caution">
    <text evidence="2">The sequence shown here is derived from an EMBL/GenBank/DDBJ whole genome shotgun (WGS) entry which is preliminary data.</text>
</comment>
<dbReference type="EMBL" id="NXLS01000001">
    <property type="protein sequence ID" value="RDU64313.1"/>
    <property type="molecule type" value="Genomic_DNA"/>
</dbReference>
<name>A0A3D8IGR9_9HELI</name>
<protein>
    <recommendedName>
        <fullName evidence="1">BsaWI restriction endonuclease type 2 domain-containing protein</fullName>
    </recommendedName>
</protein>
<dbReference type="RefSeq" id="WP_115550647.1">
    <property type="nucleotide sequence ID" value="NZ_CAPHNE010000136.1"/>
</dbReference>
<evidence type="ECO:0000313" key="2">
    <source>
        <dbReference type="EMBL" id="RDU64313.1"/>
    </source>
</evidence>
<gene>
    <name evidence="2" type="ORF">CQA43_00390</name>
</gene>
<accession>A0A3D8IGR9</accession>
<evidence type="ECO:0000259" key="1">
    <source>
        <dbReference type="Pfam" id="PF18643"/>
    </source>
</evidence>
<dbReference type="Pfam" id="PF18643">
    <property type="entry name" value="RE_BsaWI"/>
    <property type="match status" value="1"/>
</dbReference>
<dbReference type="GeneID" id="82534752"/>
<dbReference type="AlphaFoldDB" id="A0A3D8IGR9"/>
<organism evidence="2 3">
    <name type="scientific">Helicobacter ganmani</name>
    <dbReference type="NCBI Taxonomy" id="60246"/>
    <lineage>
        <taxon>Bacteria</taxon>
        <taxon>Pseudomonadati</taxon>
        <taxon>Campylobacterota</taxon>
        <taxon>Epsilonproteobacteria</taxon>
        <taxon>Campylobacterales</taxon>
        <taxon>Helicobacteraceae</taxon>
        <taxon>Helicobacter</taxon>
    </lineage>
</organism>
<proteinExistence type="predicted"/>
<keyword evidence="3" id="KW-1185">Reference proteome</keyword>
<feature type="domain" description="BsaWI restriction endonuclease type 2" evidence="1">
    <location>
        <begin position="112"/>
        <end position="184"/>
    </location>
</feature>
<evidence type="ECO:0000313" key="3">
    <source>
        <dbReference type="Proteomes" id="UP000256650"/>
    </source>
</evidence>
<reference evidence="2 3" key="1">
    <citation type="submission" date="2018-04" db="EMBL/GenBank/DDBJ databases">
        <title>Novel Campyloabacter and Helicobacter Species and Strains.</title>
        <authorList>
            <person name="Mannion A.J."/>
            <person name="Shen Z."/>
            <person name="Fox J.G."/>
        </authorList>
    </citation>
    <scope>NUCLEOTIDE SEQUENCE [LARGE SCALE GENOMIC DNA]</scope>
    <source>
        <strain evidence="2 3">MIT 99-5101</strain>
    </source>
</reference>
<dbReference type="InterPro" id="IPR041551">
    <property type="entry name" value="RE_BsaWI"/>
</dbReference>
<dbReference type="InterPro" id="IPR038365">
    <property type="entry name" value="EcoRII_C_sf"/>
</dbReference>
<dbReference type="Gene3D" id="3.40.91.80">
    <property type="match status" value="1"/>
</dbReference>
<dbReference type="Proteomes" id="UP000256650">
    <property type="component" value="Unassembled WGS sequence"/>
</dbReference>
<sequence>MLNKDEIKTLKEIESKYYMQPMIVKINVDISTKTLSLQEIFNHLYGYLVDCKDEVGNLIQKRIQKGEIKDASQARKSIAGSAFSNLIVWVFLKNKEQGSIKQNIFITSKISSIPQWQDLFYIKVGEETQKPDVDLVIYSLDSNAKLHKSLILSLKTSLRERAGQTYKWKLLMEIANTESSIKEKYDISYNPPISPLVCFATVNFYNEINNPQHRGMFKFFDCAFIGKNIQTGDFIKPLSYLIDYIGENLQ</sequence>
<dbReference type="OrthoDB" id="564953at2"/>